<evidence type="ECO:0000313" key="2">
    <source>
        <dbReference type="EMBL" id="KJH45287.1"/>
    </source>
</evidence>
<feature type="compositionally biased region" description="Polar residues" evidence="1">
    <location>
        <begin position="151"/>
        <end position="166"/>
    </location>
</feature>
<dbReference type="OrthoDB" id="5877987at2759"/>
<protein>
    <submittedName>
        <fullName evidence="2">Uncharacterized protein</fullName>
    </submittedName>
</protein>
<dbReference type="Proteomes" id="UP000053766">
    <property type="component" value="Unassembled WGS sequence"/>
</dbReference>
<feature type="compositionally biased region" description="Low complexity" evidence="1">
    <location>
        <begin position="73"/>
        <end position="87"/>
    </location>
</feature>
<keyword evidence="3" id="KW-1185">Reference proteome</keyword>
<evidence type="ECO:0000313" key="3">
    <source>
        <dbReference type="Proteomes" id="UP000053766"/>
    </source>
</evidence>
<feature type="region of interest" description="Disordered" evidence="1">
    <location>
        <begin position="117"/>
        <end position="166"/>
    </location>
</feature>
<dbReference type="AlphaFoldDB" id="A0A0D8XNH5"/>
<organism evidence="2 3">
    <name type="scientific">Dictyocaulus viviparus</name>
    <name type="common">Bovine lungworm</name>
    <dbReference type="NCBI Taxonomy" id="29172"/>
    <lineage>
        <taxon>Eukaryota</taxon>
        <taxon>Metazoa</taxon>
        <taxon>Ecdysozoa</taxon>
        <taxon>Nematoda</taxon>
        <taxon>Chromadorea</taxon>
        <taxon>Rhabditida</taxon>
        <taxon>Rhabditina</taxon>
        <taxon>Rhabditomorpha</taxon>
        <taxon>Strongyloidea</taxon>
        <taxon>Metastrongylidae</taxon>
        <taxon>Dictyocaulus</taxon>
    </lineage>
</organism>
<reference evidence="3" key="2">
    <citation type="journal article" date="2016" name="Sci. Rep.">
        <title>Dictyocaulus viviparus genome, variome and transcriptome elucidate lungworm biology and support future intervention.</title>
        <authorList>
            <person name="McNulty S.N."/>
            <person name="Strube C."/>
            <person name="Rosa B.A."/>
            <person name="Martin J.C."/>
            <person name="Tyagi R."/>
            <person name="Choi Y.J."/>
            <person name="Wang Q."/>
            <person name="Hallsworth Pepin K."/>
            <person name="Zhang X."/>
            <person name="Ozersky P."/>
            <person name="Wilson R.K."/>
            <person name="Sternberg P.W."/>
            <person name="Gasser R.B."/>
            <person name="Mitreva M."/>
        </authorList>
    </citation>
    <scope>NUCLEOTIDE SEQUENCE [LARGE SCALE GENOMIC DNA]</scope>
    <source>
        <strain evidence="3">HannoverDv2000</strain>
    </source>
</reference>
<accession>A0A0D8XNH5</accession>
<proteinExistence type="predicted"/>
<name>A0A0D8XNH5_DICVI</name>
<sequence>MAVDALPTTSLSESDIENAVIAAIIESSTAISRRRGSLRQTRVPNPAIISTTTASLTRSQGDHTMKKSSIRTTSVDTTTSTITTSPSFRIGSKRHHSRNSRNRALFQKALIDVFSGHDQSKSSFTSPNENDIDDIKNNPKLNNIRSEKQRSSTISPNFAISSKSRQTPLSPAISSIVEANDAQTTNSSPTNDHLSIFSTSVPKMSSRFLPDRNLTEIIATTMRITKSLQENIKKSSETDRLTTMIVPPLRNFTIKQLGNHVEFVAHKLSTEEFEEFLTTIAPIIGNKHNPSLAENNSVIDTVVMTSRSTATTVAPNDNTTLQQDFDSAPLVRSITNATTKLQLPEKNFTITNGLNDELRKTAEIGLSTIVETGSLSTITSPALNSPFLLSTKEIGAPGSAPPNDSVVDELNRAENFMEVARRLNIFRNRFTVQKRTRK</sequence>
<dbReference type="STRING" id="29172.A0A0D8XNH5"/>
<evidence type="ECO:0000256" key="1">
    <source>
        <dbReference type="SAM" id="MobiDB-lite"/>
    </source>
</evidence>
<gene>
    <name evidence="2" type="ORF">DICVIV_08663</name>
</gene>
<feature type="region of interest" description="Disordered" evidence="1">
    <location>
        <begin position="73"/>
        <end position="100"/>
    </location>
</feature>
<reference evidence="2 3" key="1">
    <citation type="submission" date="2013-11" db="EMBL/GenBank/DDBJ databases">
        <title>Draft genome of the bovine lungworm Dictyocaulus viviparus.</title>
        <authorList>
            <person name="Mitreva M."/>
        </authorList>
    </citation>
    <scope>NUCLEOTIDE SEQUENCE [LARGE SCALE GENOMIC DNA]</scope>
    <source>
        <strain evidence="2 3">HannoverDv2000</strain>
    </source>
</reference>
<dbReference type="EMBL" id="KN716416">
    <property type="protein sequence ID" value="KJH45287.1"/>
    <property type="molecule type" value="Genomic_DNA"/>
</dbReference>
<feature type="compositionally biased region" description="Basic residues" evidence="1">
    <location>
        <begin position="91"/>
        <end position="100"/>
    </location>
</feature>